<reference evidence="2 3" key="1">
    <citation type="submission" date="2007-09" db="EMBL/GenBank/DDBJ databases">
        <title>Draft genome sequence of Faecalibacterium prausnitzii M21/2.</title>
        <authorList>
            <person name="Sudarsanam P."/>
            <person name="Ley R."/>
            <person name="Guruge J."/>
            <person name="Turnbaugh P.J."/>
            <person name="Mahowald M."/>
            <person name="Liep D."/>
            <person name="Gordon J."/>
        </authorList>
    </citation>
    <scope>NUCLEOTIDE SEQUENCE [LARGE SCALE GENOMIC DNA]</scope>
    <source>
        <strain evidence="2 3">M21/2</strain>
    </source>
</reference>
<dbReference type="EMBL" id="ABED02000029">
    <property type="protein sequence ID" value="EDP19738.1"/>
    <property type="molecule type" value="Genomic_DNA"/>
</dbReference>
<dbReference type="HOGENOM" id="CLU_3153040_0_0_9"/>
<name>A8SEQ5_9FIRM</name>
<keyword evidence="1" id="KW-1133">Transmembrane helix</keyword>
<evidence type="ECO:0000256" key="1">
    <source>
        <dbReference type="SAM" id="Phobius"/>
    </source>
</evidence>
<comment type="caution">
    <text evidence="2">The sequence shown here is derived from an EMBL/GenBank/DDBJ whole genome shotgun (WGS) entry which is preliminary data.</text>
</comment>
<keyword evidence="1" id="KW-0472">Membrane</keyword>
<organism evidence="2 3">
    <name type="scientific">Faecalibacterium prausnitzii M21/2</name>
    <dbReference type="NCBI Taxonomy" id="411485"/>
    <lineage>
        <taxon>Bacteria</taxon>
        <taxon>Bacillati</taxon>
        <taxon>Bacillota</taxon>
        <taxon>Clostridia</taxon>
        <taxon>Eubacteriales</taxon>
        <taxon>Oscillospiraceae</taxon>
        <taxon>Faecalibacterium</taxon>
    </lineage>
</organism>
<sequence>MYSTPFFTGRSCAAKYKTARQPVPVAALIFLLCLFIVLKNAAVHKTQT</sequence>
<accession>A8SEQ5</accession>
<keyword evidence="1" id="KW-0812">Transmembrane</keyword>
<evidence type="ECO:0000313" key="3">
    <source>
        <dbReference type="Proteomes" id="UP000005945"/>
    </source>
</evidence>
<reference evidence="2 3" key="2">
    <citation type="submission" date="2007-09" db="EMBL/GenBank/DDBJ databases">
        <authorList>
            <person name="Fulton L."/>
            <person name="Clifton S."/>
            <person name="Fulton B."/>
            <person name="Xu J."/>
            <person name="Minx P."/>
            <person name="Pepin K.H."/>
            <person name="Johnson M."/>
            <person name="Thiruvilangam P."/>
            <person name="Bhonagiri V."/>
            <person name="Nash W.E."/>
            <person name="Mardis E.R."/>
            <person name="Wilson R.K."/>
        </authorList>
    </citation>
    <scope>NUCLEOTIDE SEQUENCE [LARGE SCALE GENOMIC DNA]</scope>
    <source>
        <strain evidence="2 3">M21/2</strain>
    </source>
</reference>
<proteinExistence type="predicted"/>
<evidence type="ECO:0000313" key="2">
    <source>
        <dbReference type="EMBL" id="EDP19738.1"/>
    </source>
</evidence>
<dbReference type="AlphaFoldDB" id="A8SEQ5"/>
<gene>
    <name evidence="2" type="ORF">FAEPRAM212_02517</name>
</gene>
<protein>
    <submittedName>
        <fullName evidence="2">Uncharacterized protein</fullName>
    </submittedName>
</protein>
<feature type="transmembrane region" description="Helical" evidence="1">
    <location>
        <begin position="23"/>
        <end position="42"/>
    </location>
</feature>
<dbReference type="Proteomes" id="UP000005945">
    <property type="component" value="Unassembled WGS sequence"/>
</dbReference>